<proteinExistence type="predicted"/>
<evidence type="ECO:0000313" key="7">
    <source>
        <dbReference type="EMBL" id="MDC7227630.1"/>
    </source>
</evidence>
<sequence length="216" mass="24520">MTEKSRLRYIIPGVILYLAVPLLYMIFGNFPDRTILKEAVSLLTVGAFFLMLGQFYLTRINKITLKGQKFSRVVILHKVIGYVFIPVLFLHPFLVVFPRYYEGGVDPVNAFKTILTTFGSKGIIMGFAAMALMILIGITSMFRKKMKMKYTTWRYSHGFLSIAFVVLATWHAVDLGRHTDAFLSTYMIGMAAIGIFFLAKLYFVEAGKIPQEAVNE</sequence>
<dbReference type="EMBL" id="JAQQAL010000029">
    <property type="protein sequence ID" value="MDC7227630.1"/>
    <property type="molecule type" value="Genomic_DNA"/>
</dbReference>
<feature type="transmembrane region" description="Helical" evidence="5">
    <location>
        <begin position="7"/>
        <end position="27"/>
    </location>
</feature>
<evidence type="ECO:0000256" key="2">
    <source>
        <dbReference type="ARBA" id="ARBA00022692"/>
    </source>
</evidence>
<feature type="transmembrane region" description="Helical" evidence="5">
    <location>
        <begin position="79"/>
        <end position="101"/>
    </location>
</feature>
<keyword evidence="2 5" id="KW-0812">Transmembrane</keyword>
<evidence type="ECO:0000256" key="1">
    <source>
        <dbReference type="ARBA" id="ARBA00004141"/>
    </source>
</evidence>
<feature type="transmembrane region" description="Helical" evidence="5">
    <location>
        <begin position="121"/>
        <end position="142"/>
    </location>
</feature>
<accession>A0AAJ1MND5</accession>
<keyword evidence="4 5" id="KW-0472">Membrane</keyword>
<dbReference type="AlphaFoldDB" id="A0AAJ1MND5"/>
<feature type="transmembrane region" description="Helical" evidence="5">
    <location>
        <begin position="39"/>
        <end position="58"/>
    </location>
</feature>
<comment type="caution">
    <text evidence="7">The sequence shown here is derived from an EMBL/GenBank/DDBJ whole genome shotgun (WGS) entry which is preliminary data.</text>
</comment>
<reference evidence="7 8" key="1">
    <citation type="submission" date="2022-12" db="EMBL/GenBank/DDBJ databases">
        <title>Metagenome assembled genome from gulf of manar.</title>
        <authorList>
            <person name="Kohli P."/>
            <person name="Pk S."/>
            <person name="Venkata Ramana C."/>
            <person name="Sasikala C."/>
        </authorList>
    </citation>
    <scope>NUCLEOTIDE SEQUENCE [LARGE SCALE GENOMIC DNA]</scope>
    <source>
        <strain evidence="7">JB008</strain>
    </source>
</reference>
<comment type="subcellular location">
    <subcellularLocation>
        <location evidence="1">Membrane</location>
        <topology evidence="1">Multi-pass membrane protein</topology>
    </subcellularLocation>
</comment>
<gene>
    <name evidence="7" type="ORF">PQJ61_12770</name>
</gene>
<dbReference type="Proteomes" id="UP001221217">
    <property type="component" value="Unassembled WGS sequence"/>
</dbReference>
<evidence type="ECO:0000313" key="8">
    <source>
        <dbReference type="Proteomes" id="UP001221217"/>
    </source>
</evidence>
<feature type="transmembrane region" description="Helical" evidence="5">
    <location>
        <begin position="185"/>
        <end position="203"/>
    </location>
</feature>
<evidence type="ECO:0000259" key="6">
    <source>
        <dbReference type="Pfam" id="PF01794"/>
    </source>
</evidence>
<keyword evidence="3 5" id="KW-1133">Transmembrane helix</keyword>
<feature type="domain" description="Ferric oxidoreductase" evidence="6">
    <location>
        <begin position="47"/>
        <end position="167"/>
    </location>
</feature>
<evidence type="ECO:0000256" key="4">
    <source>
        <dbReference type="ARBA" id="ARBA00023136"/>
    </source>
</evidence>
<dbReference type="GO" id="GO:0016020">
    <property type="term" value="C:membrane"/>
    <property type="evidence" value="ECO:0007669"/>
    <property type="project" value="UniProtKB-SubCell"/>
</dbReference>
<dbReference type="Pfam" id="PF01794">
    <property type="entry name" value="Ferric_reduct"/>
    <property type="match status" value="1"/>
</dbReference>
<evidence type="ECO:0000256" key="3">
    <source>
        <dbReference type="ARBA" id="ARBA00022989"/>
    </source>
</evidence>
<dbReference type="InterPro" id="IPR013130">
    <property type="entry name" value="Fe3_Rdtase_TM_dom"/>
</dbReference>
<organism evidence="7 8">
    <name type="scientific">Candidatus Thalassospirochaeta sargassi</name>
    <dbReference type="NCBI Taxonomy" id="3119039"/>
    <lineage>
        <taxon>Bacteria</taxon>
        <taxon>Pseudomonadati</taxon>
        <taxon>Spirochaetota</taxon>
        <taxon>Spirochaetia</taxon>
        <taxon>Spirochaetales</taxon>
        <taxon>Spirochaetaceae</taxon>
        <taxon>Candidatus Thalassospirochaeta</taxon>
    </lineage>
</organism>
<name>A0AAJ1MND5_9SPIO</name>
<protein>
    <submittedName>
        <fullName evidence="7">Ferric reductase-like transmembrane domain-containing protein</fullName>
    </submittedName>
</protein>
<evidence type="ECO:0000256" key="5">
    <source>
        <dbReference type="SAM" id="Phobius"/>
    </source>
</evidence>
<feature type="transmembrane region" description="Helical" evidence="5">
    <location>
        <begin position="154"/>
        <end position="173"/>
    </location>
</feature>